<comment type="subcellular location">
    <subcellularLocation>
        <location evidence="1">Nucleus inner membrane</location>
        <topology evidence="1">Multi-pass membrane protein</topology>
    </subcellularLocation>
</comment>
<dbReference type="Pfam" id="PF09779">
    <property type="entry name" value="Ima1_N"/>
    <property type="match status" value="1"/>
</dbReference>
<dbReference type="AlphaFoldDB" id="A0AAN6MAM9"/>
<reference evidence="9" key="1">
    <citation type="journal article" date="2023" name="Mol. Phylogenet. Evol.">
        <title>Genome-scale phylogeny and comparative genomics of the fungal order Sordariales.</title>
        <authorList>
            <person name="Hensen N."/>
            <person name="Bonometti L."/>
            <person name="Westerberg I."/>
            <person name="Brannstrom I.O."/>
            <person name="Guillou S."/>
            <person name="Cros-Aarteil S."/>
            <person name="Calhoun S."/>
            <person name="Haridas S."/>
            <person name="Kuo A."/>
            <person name="Mondo S."/>
            <person name="Pangilinan J."/>
            <person name="Riley R."/>
            <person name="LaButti K."/>
            <person name="Andreopoulos B."/>
            <person name="Lipzen A."/>
            <person name="Chen C."/>
            <person name="Yan M."/>
            <person name="Daum C."/>
            <person name="Ng V."/>
            <person name="Clum A."/>
            <person name="Steindorff A."/>
            <person name="Ohm R.A."/>
            <person name="Martin F."/>
            <person name="Silar P."/>
            <person name="Natvig D.O."/>
            <person name="Lalanne C."/>
            <person name="Gautier V."/>
            <person name="Ament-Velasquez S.L."/>
            <person name="Kruys A."/>
            <person name="Hutchinson M.I."/>
            <person name="Powell A.J."/>
            <person name="Barry K."/>
            <person name="Miller A.N."/>
            <person name="Grigoriev I.V."/>
            <person name="Debuchy R."/>
            <person name="Gladieux P."/>
            <person name="Hiltunen Thoren M."/>
            <person name="Johannesson H."/>
        </authorList>
    </citation>
    <scope>NUCLEOTIDE SEQUENCE</scope>
    <source>
        <strain evidence="9">CBS 103.79</strain>
    </source>
</reference>
<evidence type="ECO:0000313" key="10">
    <source>
        <dbReference type="Proteomes" id="UP001303889"/>
    </source>
</evidence>
<keyword evidence="4 7" id="KW-0472">Membrane</keyword>
<dbReference type="InterPro" id="IPR042321">
    <property type="entry name" value="Ima1"/>
</dbReference>
<evidence type="ECO:0000256" key="4">
    <source>
        <dbReference type="ARBA" id="ARBA00023136"/>
    </source>
</evidence>
<name>A0AAN6MAM9_9PEZI</name>
<dbReference type="GO" id="GO:0044732">
    <property type="term" value="C:mitotic spindle pole body"/>
    <property type="evidence" value="ECO:0007669"/>
    <property type="project" value="TreeGrafter"/>
</dbReference>
<feature type="transmembrane region" description="Helical" evidence="7">
    <location>
        <begin position="309"/>
        <end position="326"/>
    </location>
</feature>
<keyword evidence="10" id="KW-1185">Reference proteome</keyword>
<protein>
    <submittedName>
        <fullName evidence="9">Ima1 N-terminal domain-containing protein</fullName>
    </submittedName>
</protein>
<feature type="compositionally biased region" description="Pro residues" evidence="6">
    <location>
        <begin position="347"/>
        <end position="357"/>
    </location>
</feature>
<proteinExistence type="predicted"/>
<evidence type="ECO:0000256" key="3">
    <source>
        <dbReference type="ARBA" id="ARBA00022989"/>
    </source>
</evidence>
<evidence type="ECO:0000256" key="2">
    <source>
        <dbReference type="ARBA" id="ARBA00022692"/>
    </source>
</evidence>
<keyword evidence="5" id="KW-0539">Nucleus</keyword>
<evidence type="ECO:0000256" key="6">
    <source>
        <dbReference type="SAM" id="MobiDB-lite"/>
    </source>
</evidence>
<feature type="non-terminal residue" evidence="9">
    <location>
        <position position="373"/>
    </location>
</feature>
<dbReference type="InterPro" id="IPR018617">
    <property type="entry name" value="Ima1_N"/>
</dbReference>
<feature type="region of interest" description="Disordered" evidence="6">
    <location>
        <begin position="343"/>
        <end position="373"/>
    </location>
</feature>
<evidence type="ECO:0000256" key="1">
    <source>
        <dbReference type="ARBA" id="ARBA00004473"/>
    </source>
</evidence>
<keyword evidence="3 7" id="KW-1133">Transmembrane helix</keyword>
<gene>
    <name evidence="9" type="ORF">C8A05DRAFT_39958</name>
</gene>
<dbReference type="EMBL" id="MU856585">
    <property type="protein sequence ID" value="KAK3896503.1"/>
    <property type="molecule type" value="Genomic_DNA"/>
</dbReference>
<organism evidence="9 10">
    <name type="scientific">Staphylotrichum tortipilum</name>
    <dbReference type="NCBI Taxonomy" id="2831512"/>
    <lineage>
        <taxon>Eukaryota</taxon>
        <taxon>Fungi</taxon>
        <taxon>Dikarya</taxon>
        <taxon>Ascomycota</taxon>
        <taxon>Pezizomycotina</taxon>
        <taxon>Sordariomycetes</taxon>
        <taxon>Sordariomycetidae</taxon>
        <taxon>Sordariales</taxon>
        <taxon>Chaetomiaceae</taxon>
        <taxon>Staphylotrichum</taxon>
    </lineage>
</organism>
<feature type="transmembrane region" description="Helical" evidence="7">
    <location>
        <begin position="278"/>
        <end position="297"/>
    </location>
</feature>
<dbReference type="PANTHER" id="PTHR28538">
    <property type="entry name" value="INTEGRAL INNER NUCLEAR MEMBRANE PROTEIN IMA1"/>
    <property type="match status" value="1"/>
</dbReference>
<dbReference type="GO" id="GO:0071765">
    <property type="term" value="P:nuclear inner membrane organization"/>
    <property type="evidence" value="ECO:0007669"/>
    <property type="project" value="InterPro"/>
</dbReference>
<sequence length="373" mass="41943">MPRLPRTRNRYLTCFYCGGKTSTPYDGTTRCFDCPFCDATNYLDEHGDITDPPVATDHEATPRQYAVPRARSPAATCPPPAADPIFCPTCLKNQHLLSASLAQYLPDPDDPDYAEREKGLYRFRKNQERLYPQICADCEPRVRRRLEQAAYTAKTDLLRRMLDRSATARKSTKAHGWLDIFDAVGRWLWIAGFVLQLVWHVVVVHGLLLHYFAWARADEELATFRLLRICAPWLAWLPAADRLLGWSTLASVLGVWWNPRFGQIFRGFTRHISGVSKWYFFHAMAAAVRIGLSRADLMTPDPALLGQQASAHAGAAFFALLIFLLSPRAIHINISPLFGATPAQTNPQPPAVDPNPSRPDETKSIADLLDEIS</sequence>
<evidence type="ECO:0000259" key="8">
    <source>
        <dbReference type="Pfam" id="PF09779"/>
    </source>
</evidence>
<comment type="caution">
    <text evidence="9">The sequence shown here is derived from an EMBL/GenBank/DDBJ whole genome shotgun (WGS) entry which is preliminary data.</text>
</comment>
<dbReference type="GO" id="GO:0034992">
    <property type="term" value="C:microtubule organizing center attachment site"/>
    <property type="evidence" value="ECO:0007669"/>
    <property type="project" value="TreeGrafter"/>
</dbReference>
<reference evidence="9" key="2">
    <citation type="submission" date="2023-05" db="EMBL/GenBank/DDBJ databases">
        <authorList>
            <consortium name="Lawrence Berkeley National Laboratory"/>
            <person name="Steindorff A."/>
            <person name="Hensen N."/>
            <person name="Bonometti L."/>
            <person name="Westerberg I."/>
            <person name="Brannstrom I.O."/>
            <person name="Guillou S."/>
            <person name="Cros-Aarteil S."/>
            <person name="Calhoun S."/>
            <person name="Haridas S."/>
            <person name="Kuo A."/>
            <person name="Mondo S."/>
            <person name="Pangilinan J."/>
            <person name="Riley R."/>
            <person name="Labutti K."/>
            <person name="Andreopoulos B."/>
            <person name="Lipzen A."/>
            <person name="Chen C."/>
            <person name="Yanf M."/>
            <person name="Daum C."/>
            <person name="Ng V."/>
            <person name="Clum A."/>
            <person name="Ohm R."/>
            <person name="Martin F."/>
            <person name="Silar P."/>
            <person name="Natvig D."/>
            <person name="Lalanne C."/>
            <person name="Gautier V."/>
            <person name="Ament-Velasquez S.L."/>
            <person name="Kruys A."/>
            <person name="Hutchinson M.I."/>
            <person name="Powell A.J."/>
            <person name="Barry K."/>
            <person name="Miller A.N."/>
            <person name="Grigoriev I.V."/>
            <person name="Debuchy R."/>
            <person name="Gladieux P."/>
            <person name="Thoren M.H."/>
            <person name="Johannesson H."/>
        </authorList>
    </citation>
    <scope>NUCLEOTIDE SEQUENCE</scope>
    <source>
        <strain evidence="9">CBS 103.79</strain>
    </source>
</reference>
<accession>A0AAN6MAM9</accession>
<evidence type="ECO:0000313" key="9">
    <source>
        <dbReference type="EMBL" id="KAK3896503.1"/>
    </source>
</evidence>
<dbReference type="PANTHER" id="PTHR28538:SF1">
    <property type="entry name" value="INTEGRAL INNER NUCLEAR MEMBRANE PROTEIN IMA1"/>
    <property type="match status" value="1"/>
</dbReference>
<dbReference type="Proteomes" id="UP001303889">
    <property type="component" value="Unassembled WGS sequence"/>
</dbReference>
<feature type="domain" description="Ima1 N-terminal" evidence="8">
    <location>
        <begin position="12"/>
        <end position="142"/>
    </location>
</feature>
<evidence type="ECO:0000256" key="7">
    <source>
        <dbReference type="SAM" id="Phobius"/>
    </source>
</evidence>
<keyword evidence="2 7" id="KW-0812">Transmembrane</keyword>
<evidence type="ECO:0000256" key="5">
    <source>
        <dbReference type="ARBA" id="ARBA00023242"/>
    </source>
</evidence>
<dbReference type="GO" id="GO:0005637">
    <property type="term" value="C:nuclear inner membrane"/>
    <property type="evidence" value="ECO:0007669"/>
    <property type="project" value="UniProtKB-SubCell"/>
</dbReference>
<dbReference type="GO" id="GO:0034506">
    <property type="term" value="C:chromosome, centromeric core domain"/>
    <property type="evidence" value="ECO:0007669"/>
    <property type="project" value="TreeGrafter"/>
</dbReference>
<feature type="transmembrane region" description="Helical" evidence="7">
    <location>
        <begin position="187"/>
        <end position="213"/>
    </location>
</feature>